<name>T1IZV9_STRMM</name>
<keyword evidence="3" id="KW-1185">Reference proteome</keyword>
<evidence type="ECO:0000313" key="3">
    <source>
        <dbReference type="Proteomes" id="UP000014500"/>
    </source>
</evidence>
<feature type="compositionally biased region" description="Polar residues" evidence="1">
    <location>
        <begin position="20"/>
        <end position="39"/>
    </location>
</feature>
<dbReference type="EnsemblMetazoa" id="SMAR006797-RA">
    <property type="protein sequence ID" value="SMAR006797-PA"/>
    <property type="gene ID" value="SMAR006797"/>
</dbReference>
<reference evidence="3" key="1">
    <citation type="submission" date="2011-05" db="EMBL/GenBank/DDBJ databases">
        <authorList>
            <person name="Richards S.R."/>
            <person name="Qu J."/>
            <person name="Jiang H."/>
            <person name="Jhangiani S.N."/>
            <person name="Agravi P."/>
            <person name="Goodspeed R."/>
            <person name="Gross S."/>
            <person name="Mandapat C."/>
            <person name="Jackson L."/>
            <person name="Mathew T."/>
            <person name="Pu L."/>
            <person name="Thornton R."/>
            <person name="Saada N."/>
            <person name="Wilczek-Boney K.B."/>
            <person name="Lee S."/>
            <person name="Kovar C."/>
            <person name="Wu Y."/>
            <person name="Scherer S.E."/>
            <person name="Worley K.C."/>
            <person name="Muzny D.M."/>
            <person name="Gibbs R."/>
        </authorList>
    </citation>
    <scope>NUCLEOTIDE SEQUENCE</scope>
    <source>
        <strain evidence="3">Brora</strain>
    </source>
</reference>
<reference evidence="2" key="2">
    <citation type="submission" date="2015-02" db="UniProtKB">
        <authorList>
            <consortium name="EnsemblMetazoa"/>
        </authorList>
    </citation>
    <scope>IDENTIFICATION</scope>
</reference>
<organism evidence="2 3">
    <name type="scientific">Strigamia maritima</name>
    <name type="common">European centipede</name>
    <name type="synonym">Geophilus maritimus</name>
    <dbReference type="NCBI Taxonomy" id="126957"/>
    <lineage>
        <taxon>Eukaryota</taxon>
        <taxon>Metazoa</taxon>
        <taxon>Ecdysozoa</taxon>
        <taxon>Arthropoda</taxon>
        <taxon>Myriapoda</taxon>
        <taxon>Chilopoda</taxon>
        <taxon>Pleurostigmophora</taxon>
        <taxon>Geophilomorpha</taxon>
        <taxon>Linotaeniidae</taxon>
        <taxon>Strigamia</taxon>
    </lineage>
</organism>
<feature type="region of interest" description="Disordered" evidence="1">
    <location>
        <begin position="14"/>
        <end position="39"/>
    </location>
</feature>
<protein>
    <submittedName>
        <fullName evidence="2">Uncharacterized protein</fullName>
    </submittedName>
</protein>
<sequence length="39" mass="4418">MAIYNGTIQKYEKKSKQALIHSQESTSGRTGQSQHLLVR</sequence>
<evidence type="ECO:0000313" key="2">
    <source>
        <dbReference type="EnsemblMetazoa" id="SMAR006797-PA"/>
    </source>
</evidence>
<accession>T1IZV9</accession>
<evidence type="ECO:0000256" key="1">
    <source>
        <dbReference type="SAM" id="MobiDB-lite"/>
    </source>
</evidence>
<proteinExistence type="predicted"/>
<dbReference type="HOGENOM" id="CLU_3322550_0_0_1"/>
<dbReference type="AlphaFoldDB" id="T1IZV9"/>
<dbReference type="Proteomes" id="UP000014500">
    <property type="component" value="Unassembled WGS sequence"/>
</dbReference>
<dbReference type="EMBL" id="JH431728">
    <property type="status" value="NOT_ANNOTATED_CDS"/>
    <property type="molecule type" value="Genomic_DNA"/>
</dbReference>